<organism evidence="3 4">
    <name type="scientific">Micromonas commoda (strain RCC299 / NOUM17 / CCMP2709)</name>
    <name type="common">Picoplanktonic green alga</name>
    <dbReference type="NCBI Taxonomy" id="296587"/>
    <lineage>
        <taxon>Eukaryota</taxon>
        <taxon>Viridiplantae</taxon>
        <taxon>Chlorophyta</taxon>
        <taxon>Mamiellophyceae</taxon>
        <taxon>Mamiellales</taxon>
        <taxon>Mamiellaceae</taxon>
        <taxon>Micromonas</taxon>
    </lineage>
</organism>
<dbReference type="KEGG" id="mis:MICPUN_61342"/>
<protein>
    <submittedName>
        <fullName evidence="3">Uncharacterized protein</fullName>
    </submittedName>
</protein>
<name>C1EC98_MICCC</name>
<keyword evidence="4" id="KW-1185">Reference proteome</keyword>
<feature type="compositionally biased region" description="Basic and acidic residues" evidence="2">
    <location>
        <begin position="59"/>
        <end position="71"/>
    </location>
</feature>
<dbReference type="Proteomes" id="UP000002009">
    <property type="component" value="Chromosome 9"/>
</dbReference>
<sequence length="320" mass="35936">MKTERQPIVKRGVADAARPHATLPTVCVACVEERDHLEAIKREHAAERESWNKEKAVMARAHSQEVKRGNELQKQLAAASRKDADHEENLDLEAAKREHAAEREKWAKERAVMARQLSAEAKRGNDLERQLALATSRVGGDATELAAVKKRLFAANAEAKKTEARFNAQESRHRLELREREVATLRTTNESDRRAAEATARALEAEGAVAAAHAERDAAVDAARTAAAALRSLEHKFADAVRASQLAQDEARVNMERMHSEHLERVAFYEDRITRLERERHAEKENGLLADEVFKKLADFRLAEIREKGRLLASTTTQET</sequence>
<reference evidence="3 4" key="1">
    <citation type="journal article" date="2009" name="Science">
        <title>Green evolution and dynamic adaptations revealed by genomes of the marine picoeukaryotes Micromonas.</title>
        <authorList>
            <person name="Worden A.Z."/>
            <person name="Lee J.H."/>
            <person name="Mock T."/>
            <person name="Rouze P."/>
            <person name="Simmons M.P."/>
            <person name="Aerts A.L."/>
            <person name="Allen A.E."/>
            <person name="Cuvelier M.L."/>
            <person name="Derelle E."/>
            <person name="Everett M.V."/>
            <person name="Foulon E."/>
            <person name="Grimwood J."/>
            <person name="Gundlach H."/>
            <person name="Henrissat B."/>
            <person name="Napoli C."/>
            <person name="McDonald S.M."/>
            <person name="Parker M.S."/>
            <person name="Rombauts S."/>
            <person name="Salamov A."/>
            <person name="Von Dassow P."/>
            <person name="Badger J.H."/>
            <person name="Coutinho P.M."/>
            <person name="Demir E."/>
            <person name="Dubchak I."/>
            <person name="Gentemann C."/>
            <person name="Eikrem W."/>
            <person name="Gready J.E."/>
            <person name="John U."/>
            <person name="Lanier W."/>
            <person name="Lindquist E.A."/>
            <person name="Lucas S."/>
            <person name="Mayer K.F."/>
            <person name="Moreau H."/>
            <person name="Not F."/>
            <person name="Otillar R."/>
            <person name="Panaud O."/>
            <person name="Pangilinan J."/>
            <person name="Paulsen I."/>
            <person name="Piegu B."/>
            <person name="Poliakov A."/>
            <person name="Robbens S."/>
            <person name="Schmutz J."/>
            <person name="Toulza E."/>
            <person name="Wyss T."/>
            <person name="Zelensky A."/>
            <person name="Zhou K."/>
            <person name="Armbrust E.V."/>
            <person name="Bhattacharya D."/>
            <person name="Goodenough U.W."/>
            <person name="Van de Peer Y."/>
            <person name="Grigoriev I.V."/>
        </authorList>
    </citation>
    <scope>NUCLEOTIDE SEQUENCE [LARGE SCALE GENOMIC DNA]</scope>
    <source>
        <strain evidence="4">RCC299 / NOUM17</strain>
    </source>
</reference>
<accession>C1EC98</accession>
<gene>
    <name evidence="3" type="ORF">MICPUN_61342</name>
</gene>
<feature type="region of interest" description="Disordered" evidence="2">
    <location>
        <begin position="59"/>
        <end position="88"/>
    </location>
</feature>
<dbReference type="InParanoid" id="C1EC98"/>
<evidence type="ECO:0000256" key="1">
    <source>
        <dbReference type="SAM" id="Coils"/>
    </source>
</evidence>
<evidence type="ECO:0000256" key="2">
    <source>
        <dbReference type="SAM" id="MobiDB-lite"/>
    </source>
</evidence>
<evidence type="ECO:0000313" key="4">
    <source>
        <dbReference type="Proteomes" id="UP000002009"/>
    </source>
</evidence>
<dbReference type="AlphaFoldDB" id="C1EC98"/>
<proteinExistence type="predicted"/>
<evidence type="ECO:0000313" key="3">
    <source>
        <dbReference type="EMBL" id="ACO65547.1"/>
    </source>
</evidence>
<dbReference type="GeneID" id="8246471"/>
<dbReference type="RefSeq" id="XP_002504289.1">
    <property type="nucleotide sequence ID" value="XM_002504243.1"/>
</dbReference>
<feature type="coiled-coil region" evidence="1">
    <location>
        <begin position="259"/>
        <end position="286"/>
    </location>
</feature>
<keyword evidence="1" id="KW-0175">Coiled coil</keyword>
<dbReference type="EMBL" id="CP001329">
    <property type="protein sequence ID" value="ACO65547.1"/>
    <property type="molecule type" value="Genomic_DNA"/>
</dbReference>